<dbReference type="Pfam" id="PF01478">
    <property type="entry name" value="Peptidase_A24"/>
    <property type="match status" value="1"/>
</dbReference>
<proteinExistence type="inferred from homology"/>
<feature type="transmembrane region" description="Helical" evidence="2">
    <location>
        <begin position="49"/>
        <end position="67"/>
    </location>
</feature>
<keyword evidence="2" id="KW-0472">Membrane</keyword>
<dbReference type="RefSeq" id="WP_064980513.1">
    <property type="nucleotide sequence ID" value="NZ_LZLC01000094.1"/>
</dbReference>
<evidence type="ECO:0000256" key="2">
    <source>
        <dbReference type="SAM" id="Phobius"/>
    </source>
</evidence>
<protein>
    <submittedName>
        <fullName evidence="4">Peptidase A24</fullName>
    </submittedName>
</protein>
<comment type="similarity">
    <text evidence="1">Belongs to the peptidase A24 family.</text>
</comment>
<keyword evidence="2" id="KW-1133">Transmembrane helix</keyword>
<accession>A0A1A3H515</accession>
<evidence type="ECO:0000259" key="3">
    <source>
        <dbReference type="Pfam" id="PF01478"/>
    </source>
</evidence>
<reference evidence="4 5" key="1">
    <citation type="submission" date="2016-06" db="EMBL/GenBank/DDBJ databases">
        <authorList>
            <person name="Kjaerup R.B."/>
            <person name="Dalgaard T.S."/>
            <person name="Juul-Madsen H.R."/>
        </authorList>
    </citation>
    <scope>NUCLEOTIDE SEQUENCE [LARGE SCALE GENOMIC DNA]</scope>
    <source>
        <strain evidence="4 5">1127319.6</strain>
    </source>
</reference>
<evidence type="ECO:0000313" key="5">
    <source>
        <dbReference type="Proteomes" id="UP000093898"/>
    </source>
</evidence>
<sequence>MGAALAIGTWMTALCIYDIRERRLPNWLTLPGAAVLVAAGVITGKGTPAVLGAAALCALYLLIHLLSPDAMGGGDVKLALGLGALTGMCGADVWVLAAIGAPLLTAGYAVLVLLRRNGRTVPHGPSMCLASAAAVALGTFASP</sequence>
<feature type="domain" description="Prepilin type IV endopeptidase peptidase" evidence="3">
    <location>
        <begin position="6"/>
        <end position="99"/>
    </location>
</feature>
<name>A0A1A3H515_MYCMU</name>
<gene>
    <name evidence="4" type="ORF">A5630_20155</name>
</gene>
<dbReference type="GO" id="GO:0006465">
    <property type="term" value="P:signal peptide processing"/>
    <property type="evidence" value="ECO:0007669"/>
    <property type="project" value="TreeGrafter"/>
</dbReference>
<feature type="transmembrane region" description="Helical" evidence="2">
    <location>
        <begin position="25"/>
        <end position="42"/>
    </location>
</feature>
<organism evidence="4 5">
    <name type="scientific">Mycolicibacterium mucogenicum</name>
    <name type="common">Mycobacterium mucogenicum</name>
    <dbReference type="NCBI Taxonomy" id="56689"/>
    <lineage>
        <taxon>Bacteria</taxon>
        <taxon>Bacillati</taxon>
        <taxon>Actinomycetota</taxon>
        <taxon>Actinomycetes</taxon>
        <taxon>Mycobacteriales</taxon>
        <taxon>Mycobacteriaceae</taxon>
        <taxon>Mycolicibacterium</taxon>
    </lineage>
</organism>
<keyword evidence="2" id="KW-0812">Transmembrane</keyword>
<evidence type="ECO:0000256" key="1">
    <source>
        <dbReference type="ARBA" id="ARBA00005801"/>
    </source>
</evidence>
<feature type="transmembrane region" description="Helical" evidence="2">
    <location>
        <begin position="93"/>
        <end position="114"/>
    </location>
</feature>
<evidence type="ECO:0000313" key="4">
    <source>
        <dbReference type="EMBL" id="OBJ42729.1"/>
    </source>
</evidence>
<dbReference type="PANTHER" id="PTHR30487:SF0">
    <property type="entry name" value="PREPILIN LEADER PEPTIDASE_N-METHYLTRANSFERASE-RELATED"/>
    <property type="match status" value="1"/>
</dbReference>
<dbReference type="PANTHER" id="PTHR30487">
    <property type="entry name" value="TYPE 4 PREPILIN-LIKE PROTEINS LEADER PEPTIDE-PROCESSING ENZYME"/>
    <property type="match status" value="1"/>
</dbReference>
<dbReference type="Gene3D" id="1.20.120.1220">
    <property type="match status" value="1"/>
</dbReference>
<dbReference type="GO" id="GO:0004190">
    <property type="term" value="F:aspartic-type endopeptidase activity"/>
    <property type="evidence" value="ECO:0007669"/>
    <property type="project" value="InterPro"/>
</dbReference>
<dbReference type="InterPro" id="IPR000045">
    <property type="entry name" value="Prepilin_IV_endopep_pep"/>
</dbReference>
<dbReference type="EMBL" id="LZLC01000094">
    <property type="protein sequence ID" value="OBJ42729.1"/>
    <property type="molecule type" value="Genomic_DNA"/>
</dbReference>
<comment type="caution">
    <text evidence="4">The sequence shown here is derived from an EMBL/GenBank/DDBJ whole genome shotgun (WGS) entry which is preliminary data.</text>
</comment>
<dbReference type="GO" id="GO:0005886">
    <property type="term" value="C:plasma membrane"/>
    <property type="evidence" value="ECO:0007669"/>
    <property type="project" value="TreeGrafter"/>
</dbReference>
<dbReference type="STRING" id="56689.GCA_001291445_00405"/>
<dbReference type="Proteomes" id="UP000093898">
    <property type="component" value="Unassembled WGS sequence"/>
</dbReference>
<dbReference type="InterPro" id="IPR050882">
    <property type="entry name" value="Prepilin_peptidase/N-MTase"/>
</dbReference>
<dbReference type="AlphaFoldDB" id="A0A1A3H515"/>